<evidence type="ECO:0000259" key="3">
    <source>
        <dbReference type="Pfam" id="PF26078"/>
    </source>
</evidence>
<dbReference type="InterPro" id="IPR058530">
    <property type="entry name" value="Baseplate_J-like_C"/>
</dbReference>
<evidence type="ECO:0000259" key="2">
    <source>
        <dbReference type="Pfam" id="PF04865"/>
    </source>
</evidence>
<keyword evidence="6" id="KW-1185">Reference proteome</keyword>
<gene>
    <name evidence="5" type="ORF">AY555_02720</name>
</gene>
<dbReference type="KEGG" id="hjo:AY555_02720"/>
<dbReference type="Pfam" id="PF04865">
    <property type="entry name" value="Baseplate_J"/>
    <property type="match status" value="1"/>
</dbReference>
<evidence type="ECO:0000256" key="1">
    <source>
        <dbReference type="ARBA" id="ARBA00038087"/>
    </source>
</evidence>
<feature type="domain" description="Baseplate J-like C-terminal" evidence="4">
    <location>
        <begin position="280"/>
        <end position="357"/>
    </location>
</feature>
<feature type="domain" description="Baseplate protein J-like barrel" evidence="2">
    <location>
        <begin position="95"/>
        <end position="178"/>
    </location>
</feature>
<reference evidence="5 6" key="1">
    <citation type="submission" date="2016-02" db="EMBL/GenBank/DDBJ databases">
        <title>Complete Genome of H5569, the type strain of the newly described species Haematospirillium jordaniae.</title>
        <authorList>
            <person name="Nicholson A.C."/>
            <person name="Humrighouse B.W."/>
            <person name="Loparov V."/>
            <person name="McQuiston J.R."/>
        </authorList>
    </citation>
    <scope>NUCLEOTIDE SEQUENCE [LARGE SCALE GENOMIC DNA]</scope>
    <source>
        <strain evidence="5 6">H5569</strain>
    </source>
</reference>
<dbReference type="PANTHER" id="PTHR37829:SF3">
    <property type="entry name" value="PROTEIN JAYE-RELATED"/>
    <property type="match status" value="1"/>
</dbReference>
<evidence type="ECO:0000259" key="4">
    <source>
        <dbReference type="Pfam" id="PF26079"/>
    </source>
</evidence>
<accession>A0A143DDC2</accession>
<dbReference type="GeneID" id="53316064"/>
<comment type="similarity">
    <text evidence="1">Belongs to the Mu gp47/PBSX XkdT family.</text>
</comment>
<organism evidence="5 6">
    <name type="scientific">Haematospirillum jordaniae</name>
    <dbReference type="NCBI Taxonomy" id="1549855"/>
    <lineage>
        <taxon>Bacteria</taxon>
        <taxon>Pseudomonadati</taxon>
        <taxon>Pseudomonadota</taxon>
        <taxon>Alphaproteobacteria</taxon>
        <taxon>Rhodospirillales</taxon>
        <taxon>Novispirillaceae</taxon>
        <taxon>Haematospirillum</taxon>
    </lineage>
</organism>
<dbReference type="InterPro" id="IPR006949">
    <property type="entry name" value="Barrel_Baseplate_J-like"/>
</dbReference>
<protein>
    <submittedName>
        <fullName evidence="5">Uncharacterized protein</fullName>
    </submittedName>
</protein>
<proteinExistence type="inferred from homology"/>
<dbReference type="EMBL" id="CP014525">
    <property type="protein sequence ID" value="AMW34273.1"/>
    <property type="molecule type" value="Genomic_DNA"/>
</dbReference>
<dbReference type="InterPro" id="IPR058531">
    <property type="entry name" value="Baseplate_J_M"/>
</dbReference>
<name>A0A143DDC2_9PROT</name>
<dbReference type="InterPro" id="IPR052399">
    <property type="entry name" value="Phage_Baseplate_Assmbl_Protein"/>
</dbReference>
<sequence>MADIGWVRPPLPDLVAQIRTDLLTSLSLDEVLRRSDLEVQARVQAAALHTLYGFVEHLAHQILPCSATGEWLERHGAWRGVMRKPAREATGSAEFRASPGSAFLPHTVIPEGTRLQKAGGIDYVVAGDTVAEGASVVVPIRAANAGQHGNAEPGTFLSLVNPVAGVQPVAVSGELSGGVDREDQEAYRNRIMQYDRMTACGGNLDDYRKWVMETPGVRISKVWVYRHSLGTDAHGITFIVSGRAGFIPTDAEVGLVQKHIDQFRPAGADPHIFRPVEMPVNPRIAISPDKPETRHAIEQELQDFFFREAKPGGTVRLSRLSEAISAAAGEVWHTLHAPERSLALEAGQIATPGTILWG</sequence>
<dbReference type="PANTHER" id="PTHR37829">
    <property type="entry name" value="PHAGE-LIKE ELEMENT PBSX PROTEIN XKDT"/>
    <property type="match status" value="1"/>
</dbReference>
<dbReference type="AlphaFoldDB" id="A0A143DDC2"/>
<evidence type="ECO:0000313" key="6">
    <source>
        <dbReference type="Proteomes" id="UP000076066"/>
    </source>
</evidence>
<dbReference type="OrthoDB" id="7565172at2"/>
<dbReference type="Pfam" id="PF26078">
    <property type="entry name" value="Baseplate_J_M"/>
    <property type="match status" value="1"/>
</dbReference>
<dbReference type="RefSeq" id="WP_066133119.1">
    <property type="nucleotide sequence ID" value="NZ_CP014525.1"/>
</dbReference>
<feature type="domain" description="Baseplate J-like central" evidence="3">
    <location>
        <begin position="201"/>
        <end position="269"/>
    </location>
</feature>
<evidence type="ECO:0000313" key="5">
    <source>
        <dbReference type="EMBL" id="AMW34273.1"/>
    </source>
</evidence>
<dbReference type="Pfam" id="PF26079">
    <property type="entry name" value="Baseplate_J_C"/>
    <property type="match status" value="1"/>
</dbReference>
<dbReference type="STRING" id="1549855.AY555_02720"/>
<dbReference type="Proteomes" id="UP000076066">
    <property type="component" value="Chromosome"/>
</dbReference>